<dbReference type="Proteomes" id="UP000676386">
    <property type="component" value="Unassembled WGS sequence"/>
</dbReference>
<proteinExistence type="predicted"/>
<comment type="caution">
    <text evidence="1">The sequence shown here is derived from an EMBL/GenBank/DDBJ whole genome shotgun (WGS) entry which is preliminary data.</text>
</comment>
<dbReference type="InterPro" id="IPR038691">
    <property type="entry name" value="ComJ_sf"/>
</dbReference>
<evidence type="ECO:0000313" key="2">
    <source>
        <dbReference type="Proteomes" id="UP000676386"/>
    </source>
</evidence>
<gene>
    <name evidence="1" type="ORF">KE626_07930</name>
</gene>
<accession>A0ABS5IWB2</accession>
<reference evidence="1 2" key="1">
    <citation type="submission" date="2021-04" db="EMBL/GenBank/DDBJ databases">
        <title>Chitinophaga sp. nov., isolated from the rhizosphere soil.</title>
        <authorList>
            <person name="He S."/>
        </authorList>
    </citation>
    <scope>NUCLEOTIDE SEQUENCE [LARGE SCALE GENOMIC DNA]</scope>
    <source>
        <strain evidence="1 2">2R12</strain>
    </source>
</reference>
<name>A0ABS5IWB2_9BACT</name>
<sequence length="163" mass="18668">MKVKYFEFSTQYNQFYIEDGKDENKGNAGSANFWSDEAFNNRLALEKGIIGVGTESYGNIKGEIEILDKPVINLDYNKYDHIVEGGINLPSGELQIRDCPNAHLELSIKVNPGKYRVRVYSSNLASVKENDLPNDTDNDHYRIEAWPSDDMERKVLKQYNNPQ</sequence>
<dbReference type="Gene3D" id="2.60.34.30">
    <property type="entry name" value="Competence, DNA-entry nuclease inhibitor, ComJ"/>
    <property type="match status" value="1"/>
</dbReference>
<dbReference type="RefSeq" id="WP_211972339.1">
    <property type="nucleotide sequence ID" value="NZ_JAGTXB010000003.1"/>
</dbReference>
<keyword evidence="2" id="KW-1185">Reference proteome</keyword>
<protein>
    <submittedName>
        <fullName evidence="1">Uncharacterized protein</fullName>
    </submittedName>
</protein>
<evidence type="ECO:0000313" key="1">
    <source>
        <dbReference type="EMBL" id="MBS0027234.1"/>
    </source>
</evidence>
<dbReference type="EMBL" id="JAGTXB010000003">
    <property type="protein sequence ID" value="MBS0027234.1"/>
    <property type="molecule type" value="Genomic_DNA"/>
</dbReference>
<organism evidence="1 2">
    <name type="scientific">Chitinophaga hostae</name>
    <dbReference type="NCBI Taxonomy" id="2831022"/>
    <lineage>
        <taxon>Bacteria</taxon>
        <taxon>Pseudomonadati</taxon>
        <taxon>Bacteroidota</taxon>
        <taxon>Chitinophagia</taxon>
        <taxon>Chitinophagales</taxon>
        <taxon>Chitinophagaceae</taxon>
        <taxon>Chitinophaga</taxon>
    </lineage>
</organism>